<evidence type="ECO:0000256" key="8">
    <source>
        <dbReference type="ARBA" id="ARBA00023306"/>
    </source>
</evidence>
<evidence type="ECO:0000256" key="10">
    <source>
        <dbReference type="ARBA" id="ARBA00038367"/>
    </source>
</evidence>
<evidence type="ECO:0000259" key="16">
    <source>
        <dbReference type="Pfam" id="PF00275"/>
    </source>
</evidence>
<dbReference type="PATRIC" id="fig|1618485.3.peg.197"/>
<organism evidence="17 18">
    <name type="scientific">Candidatus Roizmanbacteria bacterium GW2011_GWC2_35_12</name>
    <dbReference type="NCBI Taxonomy" id="1618485"/>
    <lineage>
        <taxon>Bacteria</taxon>
        <taxon>Candidatus Roizmaniibacteriota</taxon>
    </lineage>
</organism>
<comment type="caution">
    <text evidence="17">The sequence shown here is derived from an EMBL/GenBank/DDBJ whole genome shotgun (WGS) entry which is preliminary data.</text>
</comment>
<dbReference type="PANTHER" id="PTHR43783:SF1">
    <property type="entry name" value="UDP-N-ACETYLGLUCOSAMINE 1-CARBOXYVINYLTRANSFERASE"/>
    <property type="match status" value="1"/>
</dbReference>
<keyword evidence="4" id="KW-0132">Cell division</keyword>
<dbReference type="InterPro" id="IPR036968">
    <property type="entry name" value="Enolpyruvate_Tfrase_sf"/>
</dbReference>
<evidence type="ECO:0000256" key="3">
    <source>
        <dbReference type="ARBA" id="ARBA00022490"/>
    </source>
</evidence>
<dbReference type="Gene3D" id="3.65.10.10">
    <property type="entry name" value="Enolpyruvate transferase domain"/>
    <property type="match status" value="2"/>
</dbReference>
<evidence type="ECO:0000256" key="9">
    <source>
        <dbReference type="ARBA" id="ARBA00023316"/>
    </source>
</evidence>
<comment type="pathway">
    <text evidence="2">Cell wall biogenesis; peptidoglycan biosynthesis.</text>
</comment>
<evidence type="ECO:0000256" key="7">
    <source>
        <dbReference type="ARBA" id="ARBA00022984"/>
    </source>
</evidence>
<sequence>MADSYLIKGGKPLKGEVILSGAKNVALKTIIASLMFKTPVVLDNIPRINDVLDLIELIKSLGAKAEFESKNRLIVDGSTLHNNKVDLVYGSKIRVSFMLFAPLLYHFKECYVPNPGGCRIGARPIDRIIDGMKALGIEVDYDSESGYYHAKLQRSPSGNFMFNKPTHTGTELLMLISLMTQSSVEIENVATEPEIDDLIKFLNSSGALITKNDNLLKVNKNNGLKQLLPYSIMPDRNEFVTYATLAVASGGDVTIKKIDKTLVYSFIEIIKKTGAGVEEKENGVFRFFYQGELKSIDIETLPHPGFMTDWQPSWAILMLKTKGSAIIHERVFENRFSYVEELKKLGANIDFIDLKVSEPHIFYHFNHEKDKSYQQIIRIKGQQELHNAILKISDLRAGAALACAALLSPGETVVNGASILERGYEDFVEKILKLGGNIKKI</sequence>
<dbReference type="PANTHER" id="PTHR43783">
    <property type="entry name" value="UDP-N-ACETYLGLUCOSAMINE 1-CARBOXYVINYLTRANSFERASE"/>
    <property type="match status" value="1"/>
</dbReference>
<dbReference type="EC" id="2.5.1.7" evidence="11"/>
<dbReference type="SUPFAM" id="SSF55205">
    <property type="entry name" value="EPT/RTPC-like"/>
    <property type="match status" value="1"/>
</dbReference>
<evidence type="ECO:0000256" key="14">
    <source>
        <dbReference type="ARBA" id="ARBA00042842"/>
    </source>
</evidence>
<evidence type="ECO:0000256" key="11">
    <source>
        <dbReference type="ARBA" id="ARBA00039108"/>
    </source>
</evidence>
<dbReference type="GO" id="GO:0071555">
    <property type="term" value="P:cell wall organization"/>
    <property type="evidence" value="ECO:0007669"/>
    <property type="project" value="UniProtKB-KW"/>
</dbReference>
<accession>A0A0G0BWD0</accession>
<dbReference type="AlphaFoldDB" id="A0A0G0BWD0"/>
<dbReference type="NCBIfam" id="NF006873">
    <property type="entry name" value="PRK09369.1"/>
    <property type="match status" value="1"/>
</dbReference>
<dbReference type="InterPro" id="IPR001986">
    <property type="entry name" value="Enolpyruvate_Tfrase_dom"/>
</dbReference>
<name>A0A0G0BWD0_9BACT</name>
<reference evidence="17 18" key="1">
    <citation type="journal article" date="2015" name="Nature">
        <title>rRNA introns, odd ribosomes, and small enigmatic genomes across a large radiation of phyla.</title>
        <authorList>
            <person name="Brown C.T."/>
            <person name="Hug L.A."/>
            <person name="Thomas B.C."/>
            <person name="Sharon I."/>
            <person name="Castelle C.J."/>
            <person name="Singh A."/>
            <person name="Wilkins M.J."/>
            <person name="Williams K.H."/>
            <person name="Banfield J.F."/>
        </authorList>
    </citation>
    <scope>NUCLEOTIDE SEQUENCE [LARGE SCALE GENOMIC DNA]</scope>
</reference>
<dbReference type="InterPro" id="IPR050068">
    <property type="entry name" value="MurA_subfamily"/>
</dbReference>
<evidence type="ECO:0000313" key="17">
    <source>
        <dbReference type="EMBL" id="KKP68086.1"/>
    </source>
</evidence>
<evidence type="ECO:0000256" key="12">
    <source>
        <dbReference type="ARBA" id="ARBA00039754"/>
    </source>
</evidence>
<keyword evidence="8" id="KW-0131">Cell cycle</keyword>
<comment type="catalytic activity">
    <reaction evidence="15">
        <text>phosphoenolpyruvate + UDP-N-acetyl-alpha-D-glucosamine = UDP-N-acetyl-3-O-(1-carboxyvinyl)-alpha-D-glucosamine + phosphate</text>
        <dbReference type="Rhea" id="RHEA:18681"/>
        <dbReference type="ChEBI" id="CHEBI:43474"/>
        <dbReference type="ChEBI" id="CHEBI:57705"/>
        <dbReference type="ChEBI" id="CHEBI:58702"/>
        <dbReference type="ChEBI" id="CHEBI:68483"/>
        <dbReference type="EC" id="2.5.1.7"/>
    </reaction>
</comment>
<evidence type="ECO:0000256" key="13">
    <source>
        <dbReference type="ARBA" id="ARBA00042443"/>
    </source>
</evidence>
<keyword evidence="6" id="KW-0133">Cell shape</keyword>
<keyword evidence="9" id="KW-0961">Cell wall biogenesis/degradation</keyword>
<keyword evidence="7" id="KW-0573">Peptidoglycan synthesis</keyword>
<dbReference type="EMBL" id="LBPX01000006">
    <property type="protein sequence ID" value="KKP68086.1"/>
    <property type="molecule type" value="Genomic_DNA"/>
</dbReference>
<dbReference type="InterPro" id="IPR013792">
    <property type="entry name" value="RNA3'P_cycl/enolpyr_Trfase_a/b"/>
</dbReference>
<comment type="subcellular location">
    <subcellularLocation>
        <location evidence="1">Cytoplasm</location>
    </subcellularLocation>
</comment>
<dbReference type="GO" id="GO:0008360">
    <property type="term" value="P:regulation of cell shape"/>
    <property type="evidence" value="ECO:0007669"/>
    <property type="project" value="UniProtKB-KW"/>
</dbReference>
<keyword evidence="3" id="KW-0963">Cytoplasm</keyword>
<dbReference type="Proteomes" id="UP000034127">
    <property type="component" value="Unassembled WGS sequence"/>
</dbReference>
<dbReference type="GO" id="GO:0005737">
    <property type="term" value="C:cytoplasm"/>
    <property type="evidence" value="ECO:0007669"/>
    <property type="project" value="UniProtKB-SubCell"/>
</dbReference>
<evidence type="ECO:0000256" key="2">
    <source>
        <dbReference type="ARBA" id="ARBA00004752"/>
    </source>
</evidence>
<dbReference type="Pfam" id="PF00275">
    <property type="entry name" value="EPSP_synthase"/>
    <property type="match status" value="1"/>
</dbReference>
<dbReference type="GO" id="GO:0051301">
    <property type="term" value="P:cell division"/>
    <property type="evidence" value="ECO:0007669"/>
    <property type="project" value="UniProtKB-KW"/>
</dbReference>
<evidence type="ECO:0000256" key="15">
    <source>
        <dbReference type="ARBA" id="ARBA00047527"/>
    </source>
</evidence>
<feature type="domain" description="Enolpyruvate transferase" evidence="16">
    <location>
        <begin position="8"/>
        <end position="431"/>
    </location>
</feature>
<proteinExistence type="inferred from homology"/>
<dbReference type="GO" id="GO:0008760">
    <property type="term" value="F:UDP-N-acetylglucosamine 1-carboxyvinyltransferase activity"/>
    <property type="evidence" value="ECO:0007669"/>
    <property type="project" value="UniProtKB-EC"/>
</dbReference>
<gene>
    <name evidence="17" type="ORF">UR63_C0006G0017</name>
</gene>
<evidence type="ECO:0000256" key="6">
    <source>
        <dbReference type="ARBA" id="ARBA00022960"/>
    </source>
</evidence>
<evidence type="ECO:0000313" key="18">
    <source>
        <dbReference type="Proteomes" id="UP000034127"/>
    </source>
</evidence>
<keyword evidence="5 17" id="KW-0808">Transferase</keyword>
<dbReference type="GO" id="GO:0009252">
    <property type="term" value="P:peptidoglycan biosynthetic process"/>
    <property type="evidence" value="ECO:0007669"/>
    <property type="project" value="UniProtKB-KW"/>
</dbReference>
<evidence type="ECO:0000256" key="5">
    <source>
        <dbReference type="ARBA" id="ARBA00022679"/>
    </source>
</evidence>
<comment type="similarity">
    <text evidence="10">Belongs to the EPSP synthase family. MurA subfamily.</text>
</comment>
<evidence type="ECO:0000256" key="4">
    <source>
        <dbReference type="ARBA" id="ARBA00022618"/>
    </source>
</evidence>
<evidence type="ECO:0000256" key="1">
    <source>
        <dbReference type="ARBA" id="ARBA00004496"/>
    </source>
</evidence>
<protein>
    <recommendedName>
        <fullName evidence="12">UDP-N-acetylglucosamine 1-carboxyvinyltransferase</fullName>
        <ecNumber evidence="11">2.5.1.7</ecNumber>
    </recommendedName>
    <alternativeName>
        <fullName evidence="13">Enoylpyruvate transferase</fullName>
    </alternativeName>
    <alternativeName>
        <fullName evidence="14">UDP-N-acetylglucosamine enolpyruvyl transferase</fullName>
    </alternativeName>
</protein>